<keyword evidence="1" id="KW-0472">Membrane</keyword>
<dbReference type="RefSeq" id="WP_109306210.1">
    <property type="nucleotide sequence ID" value="NZ_BJUF01000006.1"/>
</dbReference>
<feature type="transmembrane region" description="Helical" evidence="1">
    <location>
        <begin position="6"/>
        <end position="28"/>
    </location>
</feature>
<evidence type="ECO:0000313" key="3">
    <source>
        <dbReference type="Proteomes" id="UP000245938"/>
    </source>
</evidence>
<feature type="transmembrane region" description="Helical" evidence="1">
    <location>
        <begin position="40"/>
        <end position="59"/>
    </location>
</feature>
<feature type="transmembrane region" description="Helical" evidence="1">
    <location>
        <begin position="101"/>
        <end position="122"/>
    </location>
</feature>
<reference evidence="2 3" key="1">
    <citation type="submission" date="2018-05" db="EMBL/GenBank/DDBJ databases">
        <title>Kurthia sibirica genome sequence.</title>
        <authorList>
            <person name="Maclea K.S."/>
            <person name="Goen A.E."/>
        </authorList>
    </citation>
    <scope>NUCLEOTIDE SEQUENCE [LARGE SCALE GENOMIC DNA]</scope>
    <source>
        <strain evidence="2 3">ATCC 49154</strain>
    </source>
</reference>
<dbReference type="Proteomes" id="UP000245938">
    <property type="component" value="Unassembled WGS sequence"/>
</dbReference>
<gene>
    <name evidence="2" type="ORF">DEX24_09580</name>
</gene>
<evidence type="ECO:0008006" key="4">
    <source>
        <dbReference type="Google" id="ProtNLM"/>
    </source>
</evidence>
<keyword evidence="3" id="KW-1185">Reference proteome</keyword>
<organism evidence="2 3">
    <name type="scientific">Kurthia sibirica</name>
    <dbReference type="NCBI Taxonomy" id="202750"/>
    <lineage>
        <taxon>Bacteria</taxon>
        <taxon>Bacillati</taxon>
        <taxon>Bacillota</taxon>
        <taxon>Bacilli</taxon>
        <taxon>Bacillales</taxon>
        <taxon>Caryophanaceae</taxon>
        <taxon>Kurthia</taxon>
    </lineage>
</organism>
<sequence length="130" mass="15010">MKNFSALWVKISMIYFLVGLTFGVYMHLTIQLQWKATHAHILVVGWLTTVVIGLIYARYEEAATHLLARLSFWFYHIGLPFLLLGMYSIYSKPLRPYMRIFVDGGGTVFIIGILLVTVNLFMHAKDHQET</sequence>
<dbReference type="InterPro" id="IPR036927">
    <property type="entry name" value="Cyt_c_oxase-like_su1_sf"/>
</dbReference>
<evidence type="ECO:0000256" key="1">
    <source>
        <dbReference type="SAM" id="Phobius"/>
    </source>
</evidence>
<accession>A0A2U3AKV5</accession>
<dbReference type="OrthoDB" id="9808748at2"/>
<proteinExistence type="predicted"/>
<evidence type="ECO:0000313" key="2">
    <source>
        <dbReference type="EMBL" id="PWI25177.1"/>
    </source>
</evidence>
<keyword evidence="1" id="KW-0812">Transmembrane</keyword>
<name>A0A2U3AKV5_9BACL</name>
<dbReference type="Gene3D" id="1.20.210.10">
    <property type="entry name" value="Cytochrome c oxidase-like, subunit I domain"/>
    <property type="match status" value="1"/>
</dbReference>
<dbReference type="AlphaFoldDB" id="A0A2U3AKV5"/>
<dbReference type="EMBL" id="QFVR01000011">
    <property type="protein sequence ID" value="PWI25177.1"/>
    <property type="molecule type" value="Genomic_DNA"/>
</dbReference>
<comment type="caution">
    <text evidence="2">The sequence shown here is derived from an EMBL/GenBank/DDBJ whole genome shotgun (WGS) entry which is preliminary data.</text>
</comment>
<protein>
    <recommendedName>
        <fullName evidence="4">Cytochrome-c oxidase</fullName>
    </recommendedName>
</protein>
<dbReference type="SUPFAM" id="SSF81442">
    <property type="entry name" value="Cytochrome c oxidase subunit I-like"/>
    <property type="match status" value="1"/>
</dbReference>
<keyword evidence="1" id="KW-1133">Transmembrane helix</keyword>
<feature type="transmembrane region" description="Helical" evidence="1">
    <location>
        <begin position="71"/>
        <end position="89"/>
    </location>
</feature>